<organism evidence="3 4">
    <name type="scientific">Cirrhinus molitorella</name>
    <name type="common">mud carp</name>
    <dbReference type="NCBI Taxonomy" id="172907"/>
    <lineage>
        <taxon>Eukaryota</taxon>
        <taxon>Metazoa</taxon>
        <taxon>Chordata</taxon>
        <taxon>Craniata</taxon>
        <taxon>Vertebrata</taxon>
        <taxon>Euteleostomi</taxon>
        <taxon>Actinopterygii</taxon>
        <taxon>Neopterygii</taxon>
        <taxon>Teleostei</taxon>
        <taxon>Ostariophysi</taxon>
        <taxon>Cypriniformes</taxon>
        <taxon>Cyprinidae</taxon>
        <taxon>Labeoninae</taxon>
        <taxon>Labeonini</taxon>
        <taxon>Cirrhinus</taxon>
    </lineage>
</organism>
<feature type="chain" id="PRO_5041743055" evidence="2">
    <location>
        <begin position="19"/>
        <end position="219"/>
    </location>
</feature>
<reference evidence="3" key="1">
    <citation type="submission" date="2023-08" db="EMBL/GenBank/DDBJ databases">
        <title>Chromosome-level Genome Assembly of mud carp (Cirrhinus molitorella).</title>
        <authorList>
            <person name="Liu H."/>
        </authorList>
    </citation>
    <scope>NUCLEOTIDE SEQUENCE</scope>
    <source>
        <strain evidence="3">Prfri</strain>
        <tissue evidence="3">Muscle</tissue>
    </source>
</reference>
<feature type="coiled-coil region" evidence="1">
    <location>
        <begin position="100"/>
        <end position="134"/>
    </location>
</feature>
<evidence type="ECO:0000313" key="3">
    <source>
        <dbReference type="EMBL" id="KAK2904853.1"/>
    </source>
</evidence>
<sequence>MRKLLLLVLTITASVAFASPPVQDENLPDQVVKVPVVEKEPTVEHTEEEAGPLMEDEAVADSRMVEPDSEETQVMLEEPVLEADYLAEETKQEPELEITAIQTNKNNMSVEESVAELESETNKTNEKETNAEIQMEPGRGSRRTHNGWWSCKGVFLQGKCYQYIRINVDAYRAEFPEDKADRCSFLFNFTKNCRRKLKKNNNEKRERLKTEMELLKVLC</sequence>
<dbReference type="Proteomes" id="UP001187343">
    <property type="component" value="Unassembled WGS sequence"/>
</dbReference>
<dbReference type="EMBL" id="JAUYZG010000006">
    <property type="protein sequence ID" value="KAK2904853.1"/>
    <property type="molecule type" value="Genomic_DNA"/>
</dbReference>
<gene>
    <name evidence="3" type="ORF">Q8A67_006652</name>
</gene>
<evidence type="ECO:0000256" key="2">
    <source>
        <dbReference type="SAM" id="SignalP"/>
    </source>
</evidence>
<keyword evidence="2" id="KW-0732">Signal</keyword>
<proteinExistence type="predicted"/>
<feature type="signal peptide" evidence="2">
    <location>
        <begin position="1"/>
        <end position="18"/>
    </location>
</feature>
<keyword evidence="4" id="KW-1185">Reference proteome</keyword>
<evidence type="ECO:0000256" key="1">
    <source>
        <dbReference type="SAM" id="Coils"/>
    </source>
</evidence>
<name>A0AA88PZ15_9TELE</name>
<comment type="caution">
    <text evidence="3">The sequence shown here is derived from an EMBL/GenBank/DDBJ whole genome shotgun (WGS) entry which is preliminary data.</text>
</comment>
<protein>
    <submittedName>
        <fullName evidence="3">Uncharacterized protein</fullName>
    </submittedName>
</protein>
<keyword evidence="1" id="KW-0175">Coiled coil</keyword>
<accession>A0AA88PZ15</accession>
<dbReference type="AlphaFoldDB" id="A0AA88PZ15"/>
<evidence type="ECO:0000313" key="4">
    <source>
        <dbReference type="Proteomes" id="UP001187343"/>
    </source>
</evidence>